<proteinExistence type="predicted"/>
<dbReference type="InterPro" id="IPR001155">
    <property type="entry name" value="OxRdtase_FMN_N"/>
</dbReference>
<accession>A0ABT9FP57</accession>
<dbReference type="PANTHER" id="PTHR43656:SF2">
    <property type="entry name" value="BINDING OXIDOREDUCTASE, PUTATIVE (AFU_ORTHOLOGUE AFUA_2G08260)-RELATED"/>
    <property type="match status" value="1"/>
</dbReference>
<evidence type="ECO:0000259" key="3">
    <source>
        <dbReference type="Pfam" id="PF00724"/>
    </source>
</evidence>
<reference evidence="4 5" key="1">
    <citation type="submission" date="2022-10" db="EMBL/GenBank/DDBJ databases">
        <title>Paenibacillus description and whole genome data of maize root bacterial community.</title>
        <authorList>
            <person name="Marton D."/>
            <person name="Farkas M."/>
            <person name="Cserhati M."/>
        </authorList>
    </citation>
    <scope>NUCLEOTIDE SEQUENCE [LARGE SCALE GENOMIC DNA]</scope>
    <source>
        <strain evidence="4 5">P96</strain>
    </source>
</reference>
<protein>
    <submittedName>
        <fullName evidence="4">NADH-dependent flavin oxidoreductase</fullName>
    </submittedName>
</protein>
<dbReference type="InterPro" id="IPR013785">
    <property type="entry name" value="Aldolase_TIM"/>
</dbReference>
<dbReference type="Pfam" id="PF00724">
    <property type="entry name" value="Oxidored_FMN"/>
    <property type="match status" value="1"/>
</dbReference>
<dbReference type="PANTHER" id="PTHR43656">
    <property type="entry name" value="BINDING OXIDOREDUCTASE, PUTATIVE (AFU_ORTHOLOGUE AFUA_2G08260)-RELATED"/>
    <property type="match status" value="1"/>
</dbReference>
<evidence type="ECO:0000256" key="2">
    <source>
        <dbReference type="ARBA" id="ARBA00023002"/>
    </source>
</evidence>
<organism evidence="4 5">
    <name type="scientific">Paenibacillus zeirhizosphaerae</name>
    <dbReference type="NCBI Taxonomy" id="2987519"/>
    <lineage>
        <taxon>Bacteria</taxon>
        <taxon>Bacillati</taxon>
        <taxon>Bacillota</taxon>
        <taxon>Bacilli</taxon>
        <taxon>Bacillales</taxon>
        <taxon>Paenibacillaceae</taxon>
        <taxon>Paenibacillus</taxon>
    </lineage>
</organism>
<dbReference type="EMBL" id="JAPCKK010000011">
    <property type="protein sequence ID" value="MDP4096177.1"/>
    <property type="molecule type" value="Genomic_DNA"/>
</dbReference>
<feature type="domain" description="NADH:flavin oxidoreductase/NADH oxidase N-terminal" evidence="3">
    <location>
        <begin position="6"/>
        <end position="340"/>
    </location>
</feature>
<dbReference type="SUPFAM" id="SSF51395">
    <property type="entry name" value="FMN-linked oxidoreductases"/>
    <property type="match status" value="1"/>
</dbReference>
<comment type="caution">
    <text evidence="4">The sequence shown here is derived from an EMBL/GenBank/DDBJ whole genome shotgun (WGS) entry which is preliminary data.</text>
</comment>
<keyword evidence="1" id="KW-0285">Flavoprotein</keyword>
<keyword evidence="5" id="KW-1185">Reference proteome</keyword>
<dbReference type="RefSeq" id="WP_305753800.1">
    <property type="nucleotide sequence ID" value="NZ_JAPCKK010000011.1"/>
</dbReference>
<keyword evidence="2" id="KW-0560">Oxidoreductase</keyword>
<evidence type="ECO:0000313" key="4">
    <source>
        <dbReference type="EMBL" id="MDP4096177.1"/>
    </source>
</evidence>
<dbReference type="CDD" id="cd04735">
    <property type="entry name" value="OYE_like_4_FMN"/>
    <property type="match status" value="1"/>
</dbReference>
<evidence type="ECO:0000256" key="1">
    <source>
        <dbReference type="ARBA" id="ARBA00022630"/>
    </source>
</evidence>
<dbReference type="InterPro" id="IPR051799">
    <property type="entry name" value="NADH_flavin_oxidoreductase"/>
</dbReference>
<evidence type="ECO:0000313" key="5">
    <source>
        <dbReference type="Proteomes" id="UP001241848"/>
    </source>
</evidence>
<dbReference type="Gene3D" id="3.20.20.70">
    <property type="entry name" value="Aldolase class I"/>
    <property type="match status" value="1"/>
</dbReference>
<name>A0ABT9FP57_9BACL</name>
<gene>
    <name evidence="4" type="ORF">OIN60_05255</name>
</gene>
<sequence length="377" mass="41551">MKHDSLFQSFTLPASGIQLKNRVVMAPMTNSASHENGDVSDDELAYYRERSGGVGAVITAVANVTEDGIGFDGEVGVYDDRHIEGLTRLADTIHAEGAKAILQVFHAGRLAPLHLLKGGSPISASAIAHTDMEGKDLPVPREMTTEDIQRVIQAFGEATRRAIKAGFDGIEIHGANRYLIQQFFSPYTNRREDQWGGSLEKRIAFPLAVVAEVKRAVKEHAQRPFIIGYRISPEEHYEPGITIEDSLYLVDRIADESIDYIHLSTMNFFEGSIRDQNDTRLPTVRVHEKVGDRVAVIGVGSIHTPEEAARALDTGVPLIALGRQLLVEPHWVEKVQGGREGEIRQAISRQAGRETLVMPAPLWNMVTNAPGWVPVED</sequence>
<dbReference type="Proteomes" id="UP001241848">
    <property type="component" value="Unassembled WGS sequence"/>
</dbReference>